<dbReference type="InterPro" id="IPR006119">
    <property type="entry name" value="Resolv_N"/>
</dbReference>
<evidence type="ECO:0000313" key="4">
    <source>
        <dbReference type="EMBL" id="QOQ37268.1"/>
    </source>
</evidence>
<dbReference type="Pfam" id="PF00239">
    <property type="entry name" value="Resolvase"/>
    <property type="match status" value="1"/>
</dbReference>
<organism evidence="4 5">
    <name type="scientific">Bacillus phage z1a</name>
    <dbReference type="NCBI Taxonomy" id="2767196"/>
    <lineage>
        <taxon>Viruses</taxon>
        <taxon>Duplodnaviria</taxon>
        <taxon>Heunggongvirae</taxon>
        <taxon>Uroviricota</taxon>
        <taxon>Caudoviricetes</taxon>
        <taxon>Wbetavirus</taxon>
        <taxon>Wbetavirus z1a</taxon>
    </lineage>
</organism>
<name>A0A7S6NIZ8_9CAUD</name>
<evidence type="ECO:0000259" key="2">
    <source>
        <dbReference type="PROSITE" id="PS51736"/>
    </source>
</evidence>
<sequence>MKYGVYVRVSTDRDEQVSSVENQIDVCRYWLDQHGYDWDENSIYFDDGITGTVLLERHAMQLILEKAKKRELQMVLFKSIHRLARDLKDALEIKEILIANGIRLVTIEEGYDSHYEGKNDMKFEMFAMFASQYPKTLSVSISAALSAKVRRGEHTGGRLPFGYSDRDKKYVINEEEAEIVREIYDMYSKGIGYIGIAKILNERGVPSKTGGKWQMSSVQRIIKNPIYKGDYILNQYTTVKISGRKKQIKNPEEKWTIFKNHHPAIVPEEQWELVNRPRSAKKRRPALWNEFRGVMFCAHCGSAMQVVYSAKKKKDGTKEEWRYLKCSRYKRYGRDECVRHAPIQYHEFREFILDNLKEKEKQLETKFNLNEETSNADKKNKLQREIQRIEEKRKKLIDLYMEELIEKEEFLSRRNELEKIIKEKEVQFVSMEDKNEVKRTQDEFRKAFALLDESKNLYEEFKRIIDRIEIFENGDIKIVYRIEM</sequence>
<dbReference type="Gene3D" id="3.90.1750.20">
    <property type="entry name" value="Putative Large Serine Recombinase, Chain B, Domain 2"/>
    <property type="match status" value="1"/>
</dbReference>
<evidence type="ECO:0000313" key="5">
    <source>
        <dbReference type="Proteomes" id="UP000595891"/>
    </source>
</evidence>
<dbReference type="SUPFAM" id="SSF53041">
    <property type="entry name" value="Resolvase-like"/>
    <property type="match status" value="1"/>
</dbReference>
<dbReference type="Gene3D" id="3.40.50.1390">
    <property type="entry name" value="Resolvase, N-terminal catalytic domain"/>
    <property type="match status" value="1"/>
</dbReference>
<gene>
    <name evidence="4" type="ORF">z1a_029</name>
</gene>
<proteinExistence type="predicted"/>
<dbReference type="GO" id="GO:0003677">
    <property type="term" value="F:DNA binding"/>
    <property type="evidence" value="ECO:0007669"/>
    <property type="project" value="InterPro"/>
</dbReference>
<protein>
    <submittedName>
        <fullName evidence="4">Site-specific recombinase</fullName>
    </submittedName>
</protein>
<dbReference type="Pfam" id="PF13408">
    <property type="entry name" value="Zn_ribbon_recom"/>
    <property type="match status" value="1"/>
</dbReference>
<dbReference type="EMBL" id="MT745956">
    <property type="protein sequence ID" value="QOQ37268.1"/>
    <property type="molecule type" value="Genomic_DNA"/>
</dbReference>
<dbReference type="SMART" id="SM00857">
    <property type="entry name" value="Resolvase"/>
    <property type="match status" value="1"/>
</dbReference>
<reference evidence="4" key="1">
    <citation type="submission" date="2020-07" db="EMBL/GenBank/DDBJ databases">
        <title>Three novel lytic phages infecting Bacillus anthracis - genomic and biological characterization.</title>
        <authorList>
            <person name="Nakonieczna A."/>
            <person name="Rutyna P."/>
            <person name="Korba M."/>
            <person name="Kwiatek M."/>
            <person name="Mizak L."/>
            <person name="Lobocka M."/>
        </authorList>
    </citation>
    <scope>NUCLEOTIDE SEQUENCE [LARGE SCALE GENOMIC DNA]</scope>
</reference>
<dbReference type="InterPro" id="IPR025827">
    <property type="entry name" value="Zn_ribbon_recom_dom"/>
</dbReference>
<evidence type="ECO:0000256" key="1">
    <source>
        <dbReference type="SAM" id="Coils"/>
    </source>
</evidence>
<evidence type="ECO:0000259" key="3">
    <source>
        <dbReference type="PROSITE" id="PS51737"/>
    </source>
</evidence>
<keyword evidence="1" id="KW-0175">Coiled coil</keyword>
<feature type="coiled-coil region" evidence="1">
    <location>
        <begin position="353"/>
        <end position="434"/>
    </location>
</feature>
<dbReference type="CDD" id="cd00338">
    <property type="entry name" value="Ser_Recombinase"/>
    <property type="match status" value="1"/>
</dbReference>
<accession>A0A7S6NIZ8</accession>
<dbReference type="Proteomes" id="UP000595891">
    <property type="component" value="Segment"/>
</dbReference>
<feature type="domain" description="Recombinase" evidence="3">
    <location>
        <begin position="160"/>
        <end position="284"/>
    </location>
</feature>
<dbReference type="Pfam" id="PF07508">
    <property type="entry name" value="Recombinase"/>
    <property type="match status" value="1"/>
</dbReference>
<dbReference type="InterPro" id="IPR050639">
    <property type="entry name" value="SSR_resolvase"/>
</dbReference>
<dbReference type="InterPro" id="IPR038109">
    <property type="entry name" value="DNA_bind_recomb_sf"/>
</dbReference>
<dbReference type="PROSITE" id="PS51737">
    <property type="entry name" value="RECOMBINASE_DNA_BIND"/>
    <property type="match status" value="1"/>
</dbReference>
<dbReference type="PANTHER" id="PTHR30461:SF23">
    <property type="entry name" value="DNA RECOMBINASE-RELATED"/>
    <property type="match status" value="1"/>
</dbReference>
<dbReference type="GO" id="GO:0000150">
    <property type="term" value="F:DNA strand exchange activity"/>
    <property type="evidence" value="ECO:0007669"/>
    <property type="project" value="InterPro"/>
</dbReference>
<dbReference type="InterPro" id="IPR036162">
    <property type="entry name" value="Resolvase-like_N_sf"/>
</dbReference>
<dbReference type="PANTHER" id="PTHR30461">
    <property type="entry name" value="DNA-INVERTASE FROM LAMBDOID PROPHAGE"/>
    <property type="match status" value="1"/>
</dbReference>
<feature type="domain" description="Resolvase/invertase-type recombinase catalytic" evidence="2">
    <location>
        <begin position="2"/>
        <end position="152"/>
    </location>
</feature>
<keyword evidence="5" id="KW-1185">Reference proteome</keyword>
<dbReference type="InterPro" id="IPR011109">
    <property type="entry name" value="DNA_bind_recombinase_dom"/>
</dbReference>
<dbReference type="PROSITE" id="PS51736">
    <property type="entry name" value="RECOMBINASES_3"/>
    <property type="match status" value="1"/>
</dbReference>